<geneLocation type="plasmid" evidence="4">
    <name>Tros</name>
</geneLocation>
<feature type="domain" description="PDZ" evidence="2">
    <location>
        <begin position="233"/>
        <end position="325"/>
    </location>
</feature>
<evidence type="ECO:0000313" key="4">
    <source>
        <dbReference type="Proteomes" id="UP000000447"/>
    </source>
</evidence>
<dbReference type="HOGENOM" id="CLU_488270_0_0_0"/>
<keyword evidence="4" id="KW-1185">Reference proteome</keyword>
<dbReference type="EMBL" id="CP001276">
    <property type="protein sequence ID" value="ACM07179.1"/>
    <property type="molecule type" value="Genomic_DNA"/>
</dbReference>
<dbReference type="Gene3D" id="2.40.10.120">
    <property type="match status" value="1"/>
</dbReference>
<dbReference type="SUPFAM" id="SSF50494">
    <property type="entry name" value="Trypsin-like serine proteases"/>
    <property type="match status" value="1"/>
</dbReference>
<feature type="region of interest" description="Disordered" evidence="1">
    <location>
        <begin position="38"/>
        <end position="57"/>
    </location>
</feature>
<name>B9L3C8_THERP</name>
<organism evidence="3 4">
    <name type="scientific">Thermomicrobium roseum (strain ATCC 27502 / DSM 5159 / P-2)</name>
    <dbReference type="NCBI Taxonomy" id="309801"/>
    <lineage>
        <taxon>Bacteria</taxon>
        <taxon>Pseudomonadati</taxon>
        <taxon>Thermomicrobiota</taxon>
        <taxon>Thermomicrobia</taxon>
        <taxon>Thermomicrobiales</taxon>
        <taxon>Thermomicrobiaceae</taxon>
        <taxon>Thermomicrobium</taxon>
    </lineage>
</organism>
<dbReference type="SUPFAM" id="SSF50156">
    <property type="entry name" value="PDZ domain-like"/>
    <property type="match status" value="1"/>
</dbReference>
<dbReference type="InterPro" id="IPR001478">
    <property type="entry name" value="PDZ"/>
</dbReference>
<dbReference type="RefSeq" id="WP_012643166.1">
    <property type="nucleotide sequence ID" value="NC_011961.1"/>
</dbReference>
<keyword evidence="3" id="KW-0614">Plasmid</keyword>
<dbReference type="Pfam" id="PF13365">
    <property type="entry name" value="Trypsin_2"/>
    <property type="match status" value="1"/>
</dbReference>
<evidence type="ECO:0000313" key="3">
    <source>
        <dbReference type="EMBL" id="ACM07179.1"/>
    </source>
</evidence>
<gene>
    <name evidence="3" type="ordered locus">trd_A0292</name>
</gene>
<dbReference type="OrthoDB" id="73775at2"/>
<dbReference type="Proteomes" id="UP000000447">
    <property type="component" value="Plasmid unnamed"/>
</dbReference>
<dbReference type="KEGG" id="tro:trd_A0292"/>
<dbReference type="PROSITE" id="PS51257">
    <property type="entry name" value="PROKAR_LIPOPROTEIN"/>
    <property type="match status" value="1"/>
</dbReference>
<protein>
    <submittedName>
        <fullName evidence="3">Peptidase S1 and S6, chymotrypsin/Hap, putative</fullName>
    </submittedName>
</protein>
<proteinExistence type="predicted"/>
<dbReference type="InterPro" id="IPR036034">
    <property type="entry name" value="PDZ_sf"/>
</dbReference>
<dbReference type="AlphaFoldDB" id="B9L3C8"/>
<accession>B9L3C8</accession>
<dbReference type="SMART" id="SM00228">
    <property type="entry name" value="PDZ"/>
    <property type="match status" value="1"/>
</dbReference>
<reference evidence="3 4" key="1">
    <citation type="journal article" date="2009" name="PLoS ONE">
        <title>Complete genome sequence of the aerobic CO-oxidizing thermophile Thermomicrobium roseum.</title>
        <authorList>
            <person name="Wu D."/>
            <person name="Raymond J."/>
            <person name="Wu M."/>
            <person name="Chatterji S."/>
            <person name="Ren Q."/>
            <person name="Graham J.E."/>
            <person name="Bryant D.A."/>
            <person name="Robb F."/>
            <person name="Colman A."/>
            <person name="Tallon L.J."/>
            <person name="Badger J.H."/>
            <person name="Madupu R."/>
            <person name="Ward N.L."/>
            <person name="Eisen J.A."/>
        </authorList>
    </citation>
    <scope>NUCLEOTIDE SEQUENCE [LARGE SCALE GENOMIC DNA]</scope>
    <source>
        <strain evidence="4">ATCC 27502 / DSM 5159 / P-2</strain>
        <plasmid evidence="3">unnamed</plasmid>
    </source>
</reference>
<sequence>MTRTSQQTTRARRFAALSTRLLLLLALLVTACRSLPFRNQLTPPPTAPRTSEQPLSWADVEERLRPATVLVEFARGDQPPFPVTGVAYAPGLVLTVAPPIADQPPTQVRVRAPDQNESEPAELLGLSTCDGLAVVRVASPRNLPLAPLATNKTPDIGEDVLVFGYPASDPTKPPISLPAAATGTATDPDRERDELGVNIALDDLIFGALMADRYGAVLGLALPDGRFLPAATALQIAQTLAEGRGVLWLGIQLSIHRNAERFGTATGLVVRGVNPGGPAATAGVEPGMLLARLDDTEVSSFSQVCGILRQHRQGDELTVELRQPRAAEIAILTTTIRVGEPSQRTPTVIRVEPRPAEGQRLTYRWTFDESTQNDWPLGRSDLGSGEIADGAYAVTLTRPQAFGILEPRTVPPGTDQRVRTRVTIPDETGVGLLVRSTLEPDQSRSFYTCIVVRSGGQLVALCSLILAGEPLVLLPVTPLAVSLPPDEPLELDLAVQDSTLTFRVASQTVADLEDPLLGSGTIGLWVESFDTVPVTIRFDEVEAELVPASGKTRGQITR</sequence>
<evidence type="ECO:0000256" key="1">
    <source>
        <dbReference type="SAM" id="MobiDB-lite"/>
    </source>
</evidence>
<evidence type="ECO:0000259" key="2">
    <source>
        <dbReference type="PROSITE" id="PS50106"/>
    </source>
</evidence>
<dbReference type="InterPro" id="IPR009003">
    <property type="entry name" value="Peptidase_S1_PA"/>
</dbReference>
<dbReference type="Gene3D" id="2.30.42.10">
    <property type="match status" value="1"/>
</dbReference>
<dbReference type="eggNOG" id="COG0265">
    <property type="taxonomic scope" value="Bacteria"/>
</dbReference>
<dbReference type="PROSITE" id="PS50106">
    <property type="entry name" value="PDZ"/>
    <property type="match status" value="1"/>
</dbReference>
<dbReference type="Gene3D" id="2.60.120.560">
    <property type="entry name" value="Exo-inulinase, domain 1"/>
    <property type="match status" value="1"/>
</dbReference>